<gene>
    <name evidence="5" type="ORF">EV680_11121</name>
    <name evidence="6" type="ORF">LVJ78_00495</name>
</gene>
<dbReference type="PRINTS" id="PR01805">
    <property type="entry name" value="VACJLIPOPROT"/>
</dbReference>
<evidence type="ECO:0000256" key="3">
    <source>
        <dbReference type="SAM" id="MobiDB-lite"/>
    </source>
</evidence>
<dbReference type="GO" id="GO:0016020">
    <property type="term" value="C:membrane"/>
    <property type="evidence" value="ECO:0007669"/>
    <property type="project" value="InterPro"/>
</dbReference>
<dbReference type="EMBL" id="SLXE01000011">
    <property type="protein sequence ID" value="TCP06467.1"/>
    <property type="molecule type" value="Genomic_DNA"/>
</dbReference>
<dbReference type="InterPro" id="IPR007428">
    <property type="entry name" value="MlaA"/>
</dbReference>
<evidence type="ECO:0000256" key="1">
    <source>
        <dbReference type="ARBA" id="ARBA00010634"/>
    </source>
</evidence>
<dbReference type="Pfam" id="PF04333">
    <property type="entry name" value="MlaA"/>
    <property type="match status" value="1"/>
</dbReference>
<name>A0AAE9GTA7_9NEIS</name>
<dbReference type="PANTHER" id="PTHR30035:SF3">
    <property type="entry name" value="INTERMEMBRANE PHOSPHOLIPID TRANSPORT SYSTEM LIPOPROTEIN MLAA"/>
    <property type="match status" value="1"/>
</dbReference>
<reference evidence="6" key="2">
    <citation type="submission" date="2021-12" db="EMBL/GenBank/DDBJ databases">
        <authorList>
            <person name="Veyrier F.J."/>
        </authorList>
    </citation>
    <scope>NUCLEOTIDE SEQUENCE</scope>
    <source>
        <strain evidence="6">1258/02</strain>
    </source>
</reference>
<dbReference type="Proteomes" id="UP000294721">
    <property type="component" value="Unassembled WGS sequence"/>
</dbReference>
<dbReference type="KEGG" id="usu:LVJ78_00495"/>
<evidence type="ECO:0000256" key="2">
    <source>
        <dbReference type="ARBA" id="ARBA00022729"/>
    </source>
</evidence>
<keyword evidence="6" id="KW-0449">Lipoprotein</keyword>
<sequence>MNKRTAAIVALALAASTSAWAESNPADPYEGYNRFMFKVNDTADRYVLTPVVRGYRAVTPSPVRTGVSNFYNNLRDVVSFGSNILRLDIKRASEDLVRVGINTTFGLGGLIDIAGAGEMPNNKNTLGDTFASWGWKNSNYFVYPLTGPSTVRDSVGTTIVAAYPLDNTIFHSTAVRISSKAINAVNTRESLLDLTDSLDSAAIDKYAYMRDVYMRLRTQQVGGTLPHGEDDNIDIDDLVGSGDGNEAALPQLDAANAPAAPSIAPAAADYEPIEMQPAEKPQAGSQPISLETALPNDEGIMLGLWQPDSRLQY</sequence>
<dbReference type="PANTHER" id="PTHR30035">
    <property type="entry name" value="LIPOPROTEIN VACJ-RELATED"/>
    <property type="match status" value="1"/>
</dbReference>
<dbReference type="Proteomes" id="UP000829756">
    <property type="component" value="Chromosome"/>
</dbReference>
<feature type="region of interest" description="Disordered" evidence="3">
    <location>
        <begin position="223"/>
        <end position="248"/>
    </location>
</feature>
<proteinExistence type="inferred from homology"/>
<reference evidence="5 7" key="1">
    <citation type="submission" date="2019-03" db="EMBL/GenBank/DDBJ databases">
        <title>Genomic Encyclopedia of Type Strains, Phase IV (KMG-IV): sequencing the most valuable type-strain genomes for metagenomic binning, comparative biology and taxonomic classification.</title>
        <authorList>
            <person name="Goeker M."/>
        </authorList>
    </citation>
    <scope>NUCLEOTIDE SEQUENCE [LARGE SCALE GENOMIC DNA]</scope>
    <source>
        <strain evidence="5 7">DSM 17474</strain>
    </source>
</reference>
<evidence type="ECO:0000313" key="7">
    <source>
        <dbReference type="Proteomes" id="UP000294721"/>
    </source>
</evidence>
<evidence type="ECO:0000313" key="8">
    <source>
        <dbReference type="Proteomes" id="UP000829756"/>
    </source>
</evidence>
<feature type="signal peptide" evidence="4">
    <location>
        <begin position="1"/>
        <end position="21"/>
    </location>
</feature>
<dbReference type="EMBL" id="CP091507">
    <property type="protein sequence ID" value="UOO79550.1"/>
    <property type="molecule type" value="Genomic_DNA"/>
</dbReference>
<dbReference type="AlphaFoldDB" id="A0AAE9GTA7"/>
<evidence type="ECO:0000313" key="6">
    <source>
        <dbReference type="EMBL" id="UOO79550.1"/>
    </source>
</evidence>
<feature type="chain" id="PRO_5042130865" evidence="4">
    <location>
        <begin position="22"/>
        <end position="313"/>
    </location>
</feature>
<protein>
    <submittedName>
        <fullName evidence="5">Phospholipid-binding lipoprotein MlaA</fullName>
    </submittedName>
    <submittedName>
        <fullName evidence="6">VacJ family lipoprotein</fullName>
    </submittedName>
</protein>
<dbReference type="GO" id="GO:0120010">
    <property type="term" value="P:intermembrane phospholipid transfer"/>
    <property type="evidence" value="ECO:0007669"/>
    <property type="project" value="TreeGrafter"/>
</dbReference>
<comment type="similarity">
    <text evidence="1">Belongs to the MlaA family.</text>
</comment>
<keyword evidence="2 4" id="KW-0732">Signal</keyword>
<reference evidence="6" key="3">
    <citation type="journal article" date="2022" name="Res Sq">
        <title>Evolution of multicellular longitudinally dividing oral cavity symbionts (Neisseriaceae).</title>
        <authorList>
            <person name="Nyongesa S."/>
            <person name="Weber P."/>
            <person name="Bernet E."/>
            <person name="Pullido F."/>
            <person name="Nieckarz M."/>
            <person name="Delaby M."/>
            <person name="Nieves C."/>
            <person name="Viehboeck T."/>
            <person name="Krause N."/>
            <person name="Rivera-Millot A."/>
            <person name="Nakamura A."/>
            <person name="Vischer N."/>
            <person name="VanNieuwenhze M."/>
            <person name="Brun Y."/>
            <person name="Cava F."/>
            <person name="Bulgheresi S."/>
            <person name="Veyrier F."/>
        </authorList>
    </citation>
    <scope>NUCLEOTIDE SEQUENCE</scope>
    <source>
        <strain evidence="6">1258/02</strain>
    </source>
</reference>
<accession>A0AAE9GTA7</accession>
<keyword evidence="7" id="KW-1185">Reference proteome</keyword>
<dbReference type="RefSeq" id="WP_132953713.1">
    <property type="nucleotide sequence ID" value="NZ_CP091507.1"/>
</dbReference>
<evidence type="ECO:0000256" key="4">
    <source>
        <dbReference type="SAM" id="SignalP"/>
    </source>
</evidence>
<organism evidence="6 8">
    <name type="scientific">Uruburuella suis</name>
    <dbReference type="NCBI Taxonomy" id="252130"/>
    <lineage>
        <taxon>Bacteria</taxon>
        <taxon>Pseudomonadati</taxon>
        <taxon>Pseudomonadota</taxon>
        <taxon>Betaproteobacteria</taxon>
        <taxon>Neisseriales</taxon>
        <taxon>Neisseriaceae</taxon>
        <taxon>Uruburuella</taxon>
    </lineage>
</organism>
<evidence type="ECO:0000313" key="5">
    <source>
        <dbReference type="EMBL" id="TCP06467.1"/>
    </source>
</evidence>